<dbReference type="PANTHER" id="PTHR45749:SF21">
    <property type="entry name" value="DUF4371 DOMAIN-CONTAINING PROTEIN"/>
    <property type="match status" value="1"/>
</dbReference>
<dbReference type="Proteomes" id="UP001152320">
    <property type="component" value="Chromosome 20"/>
</dbReference>
<reference evidence="2" key="1">
    <citation type="submission" date="2021-10" db="EMBL/GenBank/DDBJ databases">
        <title>Tropical sea cucumber genome reveals ecological adaptation and Cuvierian tubules defense mechanism.</title>
        <authorList>
            <person name="Chen T."/>
        </authorList>
    </citation>
    <scope>NUCLEOTIDE SEQUENCE</scope>
    <source>
        <strain evidence="2">Nanhai2018</strain>
        <tissue evidence="2">Muscle</tissue>
    </source>
</reference>
<evidence type="ECO:0000313" key="3">
    <source>
        <dbReference type="Proteomes" id="UP001152320"/>
    </source>
</evidence>
<name>A0A9Q0YKS8_HOLLE</name>
<organism evidence="2 3">
    <name type="scientific">Holothuria leucospilota</name>
    <name type="common">Black long sea cucumber</name>
    <name type="synonym">Mertensiothuria leucospilota</name>
    <dbReference type="NCBI Taxonomy" id="206669"/>
    <lineage>
        <taxon>Eukaryota</taxon>
        <taxon>Metazoa</taxon>
        <taxon>Echinodermata</taxon>
        <taxon>Eleutherozoa</taxon>
        <taxon>Echinozoa</taxon>
        <taxon>Holothuroidea</taxon>
        <taxon>Aspidochirotacea</taxon>
        <taxon>Aspidochirotida</taxon>
        <taxon>Holothuriidae</taxon>
        <taxon>Holothuria</taxon>
    </lineage>
</organism>
<accession>A0A9Q0YKS8</accession>
<dbReference type="SUPFAM" id="SSF53098">
    <property type="entry name" value="Ribonuclease H-like"/>
    <property type="match status" value="1"/>
</dbReference>
<comment type="caution">
    <text evidence="2">The sequence shown here is derived from an EMBL/GenBank/DDBJ whole genome shotgun (WGS) entry which is preliminary data.</text>
</comment>
<feature type="region of interest" description="Disordered" evidence="1">
    <location>
        <begin position="148"/>
        <end position="170"/>
    </location>
</feature>
<dbReference type="OrthoDB" id="6608798at2759"/>
<sequence length="170" mass="19323">MYSVMMDETTYTSNLEQVTISVRFIFEGPIEEWFLDITAIADNTGEALARHLIARMESDSLSLNQALSQSYDGAGNMSGQYRGVQARVWEQYPHVTYVYCYAHNLNHLLVNICSQVPVARDFFALVEELYVIIEGSSKRHFFISAQKRHRPNETPRQLAGLSDSPGIVKQ</sequence>
<gene>
    <name evidence="2" type="ORF">HOLleu_38225</name>
</gene>
<dbReference type="PANTHER" id="PTHR45749">
    <property type="match status" value="1"/>
</dbReference>
<protein>
    <submittedName>
        <fullName evidence="2">Zinc finger MYM-type protein 1</fullName>
    </submittedName>
</protein>
<evidence type="ECO:0000256" key="1">
    <source>
        <dbReference type="SAM" id="MobiDB-lite"/>
    </source>
</evidence>
<keyword evidence="3" id="KW-1185">Reference proteome</keyword>
<evidence type="ECO:0000313" key="2">
    <source>
        <dbReference type="EMBL" id="KAJ8023130.1"/>
    </source>
</evidence>
<proteinExistence type="predicted"/>
<dbReference type="EMBL" id="JAIZAY010000020">
    <property type="protein sequence ID" value="KAJ8023130.1"/>
    <property type="molecule type" value="Genomic_DNA"/>
</dbReference>
<dbReference type="AlphaFoldDB" id="A0A9Q0YKS8"/>
<dbReference type="InterPro" id="IPR012337">
    <property type="entry name" value="RNaseH-like_sf"/>
</dbReference>